<gene>
    <name evidence="9" type="ORF">HNQ94_001202</name>
</gene>
<evidence type="ECO:0000256" key="7">
    <source>
        <dbReference type="SAM" id="Phobius"/>
    </source>
</evidence>
<feature type="transmembrane region" description="Helical" evidence="7">
    <location>
        <begin position="331"/>
        <end position="353"/>
    </location>
</feature>
<dbReference type="EMBL" id="JACHGH010000003">
    <property type="protein sequence ID" value="MBB6452756.1"/>
    <property type="molecule type" value="Genomic_DNA"/>
</dbReference>
<evidence type="ECO:0000256" key="6">
    <source>
        <dbReference type="ARBA" id="ARBA00023136"/>
    </source>
</evidence>
<evidence type="ECO:0000256" key="1">
    <source>
        <dbReference type="ARBA" id="ARBA00004651"/>
    </source>
</evidence>
<dbReference type="InterPro" id="IPR011701">
    <property type="entry name" value="MFS"/>
</dbReference>
<feature type="transmembrane region" description="Helical" evidence="7">
    <location>
        <begin position="35"/>
        <end position="55"/>
    </location>
</feature>
<reference evidence="9 10" key="1">
    <citation type="submission" date="2020-08" db="EMBL/GenBank/DDBJ databases">
        <title>Genomic Encyclopedia of Type Strains, Phase IV (KMG-IV): sequencing the most valuable type-strain genomes for metagenomic binning, comparative biology and taxonomic classification.</title>
        <authorList>
            <person name="Goeker M."/>
        </authorList>
    </citation>
    <scope>NUCLEOTIDE SEQUENCE [LARGE SCALE GENOMIC DNA]</scope>
    <source>
        <strain evidence="9 10">DSM 19612</strain>
    </source>
</reference>
<feature type="transmembrane region" description="Helical" evidence="7">
    <location>
        <begin position="12"/>
        <end position="29"/>
    </location>
</feature>
<comment type="subcellular location">
    <subcellularLocation>
        <location evidence="1">Cell membrane</location>
        <topology evidence="1">Multi-pass membrane protein</topology>
    </subcellularLocation>
</comment>
<keyword evidence="5 7" id="KW-1133">Transmembrane helix</keyword>
<dbReference type="Proteomes" id="UP000581688">
    <property type="component" value="Unassembled WGS sequence"/>
</dbReference>
<dbReference type="Pfam" id="PF07690">
    <property type="entry name" value="MFS_1"/>
    <property type="match status" value="1"/>
</dbReference>
<evidence type="ECO:0000256" key="4">
    <source>
        <dbReference type="ARBA" id="ARBA00022692"/>
    </source>
</evidence>
<feature type="transmembrane region" description="Helical" evidence="7">
    <location>
        <begin position="299"/>
        <end position="319"/>
    </location>
</feature>
<dbReference type="CDD" id="cd17325">
    <property type="entry name" value="MFS_MdtG_SLC18_like"/>
    <property type="match status" value="1"/>
</dbReference>
<dbReference type="InterPro" id="IPR050171">
    <property type="entry name" value="MFS_Transporters"/>
</dbReference>
<dbReference type="GO" id="GO:0005886">
    <property type="term" value="C:plasma membrane"/>
    <property type="evidence" value="ECO:0007669"/>
    <property type="project" value="UniProtKB-SubCell"/>
</dbReference>
<keyword evidence="2" id="KW-0813">Transport</keyword>
<keyword evidence="4 7" id="KW-0812">Transmembrane</keyword>
<evidence type="ECO:0000313" key="9">
    <source>
        <dbReference type="EMBL" id="MBB6452756.1"/>
    </source>
</evidence>
<feature type="transmembrane region" description="Helical" evidence="7">
    <location>
        <begin position="101"/>
        <end position="125"/>
    </location>
</feature>
<protein>
    <submittedName>
        <fullName evidence="9">MFS family permease</fullName>
    </submittedName>
</protein>
<feature type="transmembrane region" description="Helical" evidence="7">
    <location>
        <begin position="207"/>
        <end position="230"/>
    </location>
</feature>
<feature type="transmembrane region" description="Helical" evidence="7">
    <location>
        <begin position="137"/>
        <end position="160"/>
    </location>
</feature>
<feature type="transmembrane region" description="Helical" evidence="7">
    <location>
        <begin position="276"/>
        <end position="293"/>
    </location>
</feature>
<organism evidence="9 10">
    <name type="scientific">Salirhabdus euzebyi</name>
    <dbReference type="NCBI Taxonomy" id="394506"/>
    <lineage>
        <taxon>Bacteria</taxon>
        <taxon>Bacillati</taxon>
        <taxon>Bacillota</taxon>
        <taxon>Bacilli</taxon>
        <taxon>Bacillales</taxon>
        <taxon>Bacillaceae</taxon>
        <taxon>Salirhabdus</taxon>
    </lineage>
</organism>
<proteinExistence type="predicted"/>
<evidence type="ECO:0000313" key="10">
    <source>
        <dbReference type="Proteomes" id="UP000581688"/>
    </source>
</evidence>
<dbReference type="AlphaFoldDB" id="A0A841PYJ6"/>
<dbReference type="PROSITE" id="PS50850">
    <property type="entry name" value="MFS"/>
    <property type="match status" value="1"/>
</dbReference>
<dbReference type="InterPro" id="IPR020846">
    <property type="entry name" value="MFS_dom"/>
</dbReference>
<evidence type="ECO:0000256" key="5">
    <source>
        <dbReference type="ARBA" id="ARBA00022989"/>
    </source>
</evidence>
<dbReference type="PANTHER" id="PTHR23517">
    <property type="entry name" value="RESISTANCE PROTEIN MDTM, PUTATIVE-RELATED-RELATED"/>
    <property type="match status" value="1"/>
</dbReference>
<feature type="transmembrane region" description="Helical" evidence="7">
    <location>
        <begin position="166"/>
        <end position="186"/>
    </location>
</feature>
<feature type="transmembrane region" description="Helical" evidence="7">
    <location>
        <begin position="359"/>
        <end position="376"/>
    </location>
</feature>
<evidence type="ECO:0000256" key="3">
    <source>
        <dbReference type="ARBA" id="ARBA00022475"/>
    </source>
</evidence>
<dbReference type="Gene3D" id="1.20.1250.20">
    <property type="entry name" value="MFS general substrate transporter like domains"/>
    <property type="match status" value="2"/>
</dbReference>
<keyword evidence="10" id="KW-1185">Reference proteome</keyword>
<evidence type="ECO:0000256" key="2">
    <source>
        <dbReference type="ARBA" id="ARBA00022448"/>
    </source>
</evidence>
<dbReference type="GO" id="GO:0022857">
    <property type="term" value="F:transmembrane transporter activity"/>
    <property type="evidence" value="ECO:0007669"/>
    <property type="project" value="InterPro"/>
</dbReference>
<dbReference type="SUPFAM" id="SSF103473">
    <property type="entry name" value="MFS general substrate transporter"/>
    <property type="match status" value="1"/>
</dbReference>
<keyword evidence="3" id="KW-1003">Cell membrane</keyword>
<dbReference type="PANTHER" id="PTHR23517:SF3">
    <property type="entry name" value="INTEGRAL MEMBRANE TRANSPORT PROTEIN"/>
    <property type="match status" value="1"/>
</dbReference>
<comment type="caution">
    <text evidence="9">The sequence shown here is derived from an EMBL/GenBank/DDBJ whole genome shotgun (WGS) entry which is preliminary data.</text>
</comment>
<evidence type="ECO:0000259" key="8">
    <source>
        <dbReference type="PROSITE" id="PS50850"/>
    </source>
</evidence>
<keyword evidence="6 7" id="KW-0472">Membrane</keyword>
<dbReference type="InterPro" id="IPR036259">
    <property type="entry name" value="MFS_trans_sf"/>
</dbReference>
<feature type="transmembrane region" description="Helical" evidence="7">
    <location>
        <begin position="76"/>
        <end position="95"/>
    </location>
</feature>
<feature type="domain" description="Major facilitator superfamily (MFS) profile" evidence="8">
    <location>
        <begin position="1"/>
        <end position="383"/>
    </location>
</feature>
<name>A0A841PYJ6_9BACI</name>
<sequence length="392" mass="42880">MRMVKEATVDKWNIFIVMFLISLMMRVQVPVFTPYATMLGASSMIIGVILSVTSFTNLTGNIVAGPMVDRFGKKRFIVIPLFASAVFFVAHGFAADSNDLLLLHGLNGFALAFLIPAALALLSGYAKNSRQQGKNMAIYGILSTISAIFAPLIGGQLVVLVGYENAYFLIGAAIFAIALYTLIFLNDRQPVVIKNETKKSKKTNQTIISPTILLVYLIGFAVMYIHGVIIFEIPYLTVEQGLSTVSTGLLFSYMGLGTLLSLSLMFINRFDPLKRLLFGLFGMSLTIYALILSVFTLPILLLIVGFFFGIVMPAMGAAITNYAGQETYGRAFGYMSAVYSLGMIASSFVTGAIRDIFSPYFVAFLVGMFVTVFVGYKKLQSSQPPQHNTRLI</sequence>
<feature type="transmembrane region" description="Helical" evidence="7">
    <location>
        <begin position="250"/>
        <end position="267"/>
    </location>
</feature>
<accession>A0A841PYJ6</accession>